<evidence type="ECO:0000313" key="3">
    <source>
        <dbReference type="Proteomes" id="UP000249056"/>
    </source>
</evidence>
<feature type="region of interest" description="Disordered" evidence="1">
    <location>
        <begin position="78"/>
        <end position="98"/>
    </location>
</feature>
<feature type="region of interest" description="Disordered" evidence="1">
    <location>
        <begin position="1"/>
        <end position="30"/>
    </location>
</feature>
<reference evidence="2 3" key="1">
    <citation type="submission" date="2018-06" db="EMBL/GenBank/DDBJ databases">
        <title>Genome Sequence of the Brown Rot Fungal Pathogen Monilinia fructigena.</title>
        <authorList>
            <person name="Landi L."/>
            <person name="De Miccolis Angelini R.M."/>
            <person name="Pollastro S."/>
            <person name="Abate D."/>
            <person name="Faretra F."/>
            <person name="Romanazzi G."/>
        </authorList>
    </citation>
    <scope>NUCLEOTIDE SEQUENCE [LARGE SCALE GENOMIC DNA]</scope>
    <source>
        <strain evidence="2 3">Mfrg269</strain>
    </source>
</reference>
<dbReference type="AlphaFoldDB" id="A0A395J2A7"/>
<feature type="compositionally biased region" description="Acidic residues" evidence="1">
    <location>
        <begin position="8"/>
        <end position="30"/>
    </location>
</feature>
<evidence type="ECO:0000256" key="1">
    <source>
        <dbReference type="SAM" id="MobiDB-lite"/>
    </source>
</evidence>
<organism evidence="2 3">
    <name type="scientific">Monilinia fructigena</name>
    <dbReference type="NCBI Taxonomy" id="38457"/>
    <lineage>
        <taxon>Eukaryota</taxon>
        <taxon>Fungi</taxon>
        <taxon>Dikarya</taxon>
        <taxon>Ascomycota</taxon>
        <taxon>Pezizomycotina</taxon>
        <taxon>Leotiomycetes</taxon>
        <taxon>Helotiales</taxon>
        <taxon>Sclerotiniaceae</taxon>
        <taxon>Monilinia</taxon>
    </lineage>
</organism>
<evidence type="ECO:0000313" key="2">
    <source>
        <dbReference type="EMBL" id="RAL65823.1"/>
    </source>
</evidence>
<keyword evidence="3" id="KW-1185">Reference proteome</keyword>
<accession>A0A395J2A7</accession>
<sequence>MSFVGFSDDSEAGDNEKEEEDDDDESFIGFSDDFEAEDVDDHDRYSVMKEFASIPSYELHQPPLTNKTSQLTTIKEEYQFSPNKEVPEKIDSGANGYP</sequence>
<comment type="caution">
    <text evidence="2">The sequence shown here is derived from an EMBL/GenBank/DDBJ whole genome shotgun (WGS) entry which is preliminary data.</text>
</comment>
<dbReference type="EMBL" id="QKRW01000008">
    <property type="protein sequence ID" value="RAL65823.1"/>
    <property type="molecule type" value="Genomic_DNA"/>
</dbReference>
<proteinExistence type="predicted"/>
<protein>
    <submittedName>
        <fullName evidence="2">Uncharacterized protein</fullName>
    </submittedName>
</protein>
<gene>
    <name evidence="2" type="ORF">DID88_005486</name>
</gene>
<name>A0A395J2A7_9HELO</name>
<dbReference type="Proteomes" id="UP000249056">
    <property type="component" value="Unassembled WGS sequence"/>
</dbReference>